<dbReference type="Proteomes" id="UP000037931">
    <property type="component" value="Unassembled WGS sequence"/>
</dbReference>
<evidence type="ECO:0000313" key="1">
    <source>
        <dbReference type="EMBL" id="KPA87335.1"/>
    </source>
</evidence>
<dbReference type="OrthoDB" id="7031209at2"/>
<gene>
    <name evidence="1" type="ORF">PF66_06158</name>
</gene>
<dbReference type="STRING" id="50340.PF66_06158"/>
<evidence type="ECO:0000313" key="2">
    <source>
        <dbReference type="Proteomes" id="UP000037931"/>
    </source>
</evidence>
<proteinExistence type="predicted"/>
<keyword evidence="2" id="KW-1185">Reference proteome</keyword>
<organism evidence="1 2">
    <name type="scientific">Pseudomonas asplenii</name>
    <dbReference type="NCBI Taxonomy" id="53407"/>
    <lineage>
        <taxon>Bacteria</taxon>
        <taxon>Pseudomonadati</taxon>
        <taxon>Pseudomonadota</taxon>
        <taxon>Gammaproteobacteria</taxon>
        <taxon>Pseudomonadales</taxon>
        <taxon>Pseudomonadaceae</taxon>
        <taxon>Pseudomonas</taxon>
    </lineage>
</organism>
<sequence>MSQEAKVIALEHLVFSLLRELDGLGSIDRDQIVDRALKSIKEAAYPGDPERRDAAVGALQDAAMLISG</sequence>
<dbReference type="PATRIC" id="fig|50340.43.peg.4392"/>
<name>A0A0N0E170_9PSED</name>
<dbReference type="AlphaFoldDB" id="A0A0N0E170"/>
<protein>
    <submittedName>
        <fullName evidence="1">Uncharacterized protein</fullName>
    </submittedName>
</protein>
<reference evidence="1 2" key="1">
    <citation type="journal article" date="2015" name="PLoS ONE">
        <title>Rice-Infecting Pseudomonas Genomes Are Highly Accessorized and Harbor Multiple Putative Virulence Mechanisms to Cause Sheath Brown Rot.</title>
        <authorList>
            <person name="Quibod I.L."/>
            <person name="Grande G."/>
            <person name="Oreiro E.G."/>
            <person name="Borja F.N."/>
            <person name="Dossa G.S."/>
            <person name="Mauleon R."/>
            <person name="Cruz C.V."/>
            <person name="Oliva R."/>
        </authorList>
    </citation>
    <scope>NUCLEOTIDE SEQUENCE [LARGE SCALE GENOMIC DNA]</scope>
    <source>
        <strain evidence="1 2">IRRI 6609</strain>
    </source>
</reference>
<comment type="caution">
    <text evidence="1">The sequence shown here is derived from an EMBL/GenBank/DDBJ whole genome shotgun (WGS) entry which is preliminary data.</text>
</comment>
<dbReference type="RefSeq" id="WP_054064687.1">
    <property type="nucleotide sequence ID" value="NZ_JSYZ01000033.1"/>
</dbReference>
<accession>A0A0N0E170</accession>
<dbReference type="EMBL" id="JSYZ01000033">
    <property type="protein sequence ID" value="KPA87335.1"/>
    <property type="molecule type" value="Genomic_DNA"/>
</dbReference>